<accession>A0A517PRP5</accession>
<evidence type="ECO:0000256" key="2">
    <source>
        <dbReference type="SAM" id="Phobius"/>
    </source>
</evidence>
<keyword evidence="2" id="KW-0812">Transmembrane</keyword>
<reference evidence="3 4" key="1">
    <citation type="submission" date="2019-02" db="EMBL/GenBank/DDBJ databases">
        <title>Deep-cultivation of Planctomycetes and their phenomic and genomic characterization uncovers novel biology.</title>
        <authorList>
            <person name="Wiegand S."/>
            <person name="Jogler M."/>
            <person name="Boedeker C."/>
            <person name="Pinto D."/>
            <person name="Vollmers J."/>
            <person name="Rivas-Marin E."/>
            <person name="Kohn T."/>
            <person name="Peeters S.H."/>
            <person name="Heuer A."/>
            <person name="Rast P."/>
            <person name="Oberbeckmann S."/>
            <person name="Bunk B."/>
            <person name="Jeske O."/>
            <person name="Meyerdierks A."/>
            <person name="Storesund J.E."/>
            <person name="Kallscheuer N."/>
            <person name="Luecker S."/>
            <person name="Lage O.M."/>
            <person name="Pohl T."/>
            <person name="Merkel B.J."/>
            <person name="Hornburger P."/>
            <person name="Mueller R.-W."/>
            <person name="Bruemmer F."/>
            <person name="Labrenz M."/>
            <person name="Spormann A.M."/>
            <person name="Op den Camp H."/>
            <person name="Overmann J."/>
            <person name="Amann R."/>
            <person name="Jetten M.S.M."/>
            <person name="Mascher T."/>
            <person name="Medema M.H."/>
            <person name="Devos D.P."/>
            <person name="Kaster A.-K."/>
            <person name="Ovreas L."/>
            <person name="Rohde M."/>
            <person name="Galperin M.Y."/>
            <person name="Jogler C."/>
        </authorList>
    </citation>
    <scope>NUCLEOTIDE SEQUENCE [LARGE SCALE GENOMIC DNA]</scope>
    <source>
        <strain evidence="3 4">HG66A1</strain>
    </source>
</reference>
<feature type="compositionally biased region" description="Low complexity" evidence="1">
    <location>
        <begin position="316"/>
        <end position="333"/>
    </location>
</feature>
<proteinExistence type="predicted"/>
<name>A0A517PRP5_9PLAN</name>
<protein>
    <recommendedName>
        <fullName evidence="5">Jacalin-type lectin domain-containing protein</fullName>
    </recommendedName>
</protein>
<keyword evidence="4" id="KW-1185">Reference proteome</keyword>
<evidence type="ECO:0008006" key="5">
    <source>
        <dbReference type="Google" id="ProtNLM"/>
    </source>
</evidence>
<feature type="transmembrane region" description="Helical" evidence="2">
    <location>
        <begin position="65"/>
        <end position="85"/>
    </location>
</feature>
<dbReference type="RefSeq" id="WP_145187271.1">
    <property type="nucleotide sequence ID" value="NZ_CP036266.1"/>
</dbReference>
<feature type="region of interest" description="Disordered" evidence="1">
    <location>
        <begin position="226"/>
        <end position="351"/>
    </location>
</feature>
<evidence type="ECO:0000313" key="4">
    <source>
        <dbReference type="Proteomes" id="UP000320421"/>
    </source>
</evidence>
<organism evidence="3 4">
    <name type="scientific">Gimesia chilikensis</name>
    <dbReference type="NCBI Taxonomy" id="2605989"/>
    <lineage>
        <taxon>Bacteria</taxon>
        <taxon>Pseudomonadati</taxon>
        <taxon>Planctomycetota</taxon>
        <taxon>Planctomycetia</taxon>
        <taxon>Planctomycetales</taxon>
        <taxon>Planctomycetaceae</taxon>
        <taxon>Gimesia</taxon>
    </lineage>
</organism>
<evidence type="ECO:0000313" key="3">
    <source>
        <dbReference type="EMBL" id="QDT22042.1"/>
    </source>
</evidence>
<keyword evidence="2" id="KW-0472">Membrane</keyword>
<gene>
    <name evidence="3" type="ORF">HG66A1_38480</name>
</gene>
<sequence>MGIWNFLTKPIKLTSDKFYWQEPLGMRLSLRGDLLIRLGVALTVWAAVSGLFWILFAFNVKPPELGVAMFVSIFIGLGPACLALFMRREHVSASIWIYDDHLIRQRSYVSLALISSWKEISEWPNAAISRVIFIPAEDLGKSFSVMLLSIDKEVELVGIPSKIRLKELARHFTEAGIPVEKRDAIPARYTQGFSPRVFAAMAVLGVLLFSGGLAFNLTRVPRAGQRIADRENRRPQIPRPELEHPAIPVPVQGNPIERNPNPSPQQPETGLPRNQPVLTQPGSFPKPIPQNMPEPIRNRFPVRPGGPRSQADPVISRESPNPNPPRSVSRSTPATTKGTASKLIGNAEGGGPFQTVIPEGKTLLGFECSLGSWAGEPAIRSLTPLSEPKPARRRNITVMAKEGYAVGGMKIDAPKYVSAVQVVFYRLTDDGQLDPNDSYTSEWLGTPSGKAVPVIEGTGKNVIGIHGRRGAVLDALGLVFE</sequence>
<keyword evidence="2" id="KW-1133">Transmembrane helix</keyword>
<dbReference type="EMBL" id="CP036266">
    <property type="protein sequence ID" value="QDT22042.1"/>
    <property type="molecule type" value="Genomic_DNA"/>
</dbReference>
<dbReference type="OrthoDB" id="238388at2"/>
<feature type="transmembrane region" description="Helical" evidence="2">
    <location>
        <begin position="34"/>
        <end position="59"/>
    </location>
</feature>
<dbReference type="AlphaFoldDB" id="A0A517PRP5"/>
<feature type="transmembrane region" description="Helical" evidence="2">
    <location>
        <begin position="197"/>
        <end position="217"/>
    </location>
</feature>
<feature type="compositionally biased region" description="Basic and acidic residues" evidence="1">
    <location>
        <begin position="227"/>
        <end position="244"/>
    </location>
</feature>
<evidence type="ECO:0000256" key="1">
    <source>
        <dbReference type="SAM" id="MobiDB-lite"/>
    </source>
</evidence>
<dbReference type="Proteomes" id="UP000320421">
    <property type="component" value="Chromosome"/>
</dbReference>